<evidence type="ECO:0000256" key="3">
    <source>
        <dbReference type="ARBA" id="ARBA00022737"/>
    </source>
</evidence>
<dbReference type="FunFam" id="3.30.160.60:FF:000110">
    <property type="entry name" value="Zinc finger protein-like"/>
    <property type="match status" value="1"/>
</dbReference>
<organism evidence="11 12">
    <name type="scientific">Pararge aegeria aegeria</name>
    <dbReference type="NCBI Taxonomy" id="348720"/>
    <lineage>
        <taxon>Eukaryota</taxon>
        <taxon>Metazoa</taxon>
        <taxon>Ecdysozoa</taxon>
        <taxon>Arthropoda</taxon>
        <taxon>Hexapoda</taxon>
        <taxon>Insecta</taxon>
        <taxon>Pterygota</taxon>
        <taxon>Neoptera</taxon>
        <taxon>Endopterygota</taxon>
        <taxon>Lepidoptera</taxon>
        <taxon>Glossata</taxon>
        <taxon>Ditrysia</taxon>
        <taxon>Papilionoidea</taxon>
        <taxon>Nymphalidae</taxon>
        <taxon>Satyrinae</taxon>
        <taxon>Satyrini</taxon>
        <taxon>Parargina</taxon>
        <taxon>Pararge</taxon>
    </lineage>
</organism>
<feature type="binding site" evidence="8">
    <location>
        <position position="50"/>
    </location>
    <ligand>
        <name>Zn(2+)</name>
        <dbReference type="ChEBI" id="CHEBI:29105"/>
    </ligand>
</feature>
<dbReference type="InterPro" id="IPR012934">
    <property type="entry name" value="Znf_AD"/>
</dbReference>
<protein>
    <submittedName>
        <fullName evidence="11">Jg18687 protein</fullName>
    </submittedName>
</protein>
<evidence type="ECO:0000256" key="2">
    <source>
        <dbReference type="ARBA" id="ARBA00022723"/>
    </source>
</evidence>
<feature type="domain" description="C2H2-type" evidence="9">
    <location>
        <begin position="338"/>
        <end position="365"/>
    </location>
</feature>
<dbReference type="GO" id="GO:0008270">
    <property type="term" value="F:zinc ion binding"/>
    <property type="evidence" value="ECO:0007669"/>
    <property type="project" value="UniProtKB-UniRule"/>
</dbReference>
<evidence type="ECO:0000256" key="5">
    <source>
        <dbReference type="ARBA" id="ARBA00022833"/>
    </source>
</evidence>
<feature type="domain" description="C2H2-type" evidence="9">
    <location>
        <begin position="310"/>
        <end position="337"/>
    </location>
</feature>
<feature type="binding site" evidence="8">
    <location>
        <position position="11"/>
    </location>
    <ligand>
        <name>Zn(2+)</name>
        <dbReference type="ChEBI" id="CHEBI:29105"/>
    </ligand>
</feature>
<gene>
    <name evidence="11" type="primary">jg18687</name>
    <name evidence="11" type="ORF">PAEG_LOCUS24281</name>
</gene>
<keyword evidence="12" id="KW-1185">Reference proteome</keyword>
<evidence type="ECO:0000256" key="1">
    <source>
        <dbReference type="ARBA" id="ARBA00004123"/>
    </source>
</evidence>
<evidence type="ECO:0000256" key="4">
    <source>
        <dbReference type="ARBA" id="ARBA00022771"/>
    </source>
</evidence>
<dbReference type="InterPro" id="IPR013087">
    <property type="entry name" value="Znf_C2H2_type"/>
</dbReference>
<evidence type="ECO:0000256" key="6">
    <source>
        <dbReference type="ARBA" id="ARBA00023242"/>
    </source>
</evidence>
<comment type="caution">
    <text evidence="11">The sequence shown here is derived from an EMBL/GenBank/DDBJ whole genome shotgun (WGS) entry which is preliminary data.</text>
</comment>
<dbReference type="Gene3D" id="3.30.160.60">
    <property type="entry name" value="Classic Zinc Finger"/>
    <property type="match status" value="4"/>
</dbReference>
<evidence type="ECO:0000256" key="8">
    <source>
        <dbReference type="PROSITE-ProRule" id="PRU01263"/>
    </source>
</evidence>
<dbReference type="InterPro" id="IPR036236">
    <property type="entry name" value="Znf_C2H2_sf"/>
</dbReference>
<dbReference type="AlphaFoldDB" id="A0A8S4SEA9"/>
<proteinExistence type="predicted"/>
<name>A0A8S4SEA9_9NEOP</name>
<dbReference type="EMBL" id="CAKXAJ010026224">
    <property type="protein sequence ID" value="CAH2262980.1"/>
    <property type="molecule type" value="Genomic_DNA"/>
</dbReference>
<dbReference type="SMART" id="SM00868">
    <property type="entry name" value="zf-AD"/>
    <property type="match status" value="1"/>
</dbReference>
<comment type="subcellular location">
    <subcellularLocation>
        <location evidence="1">Nucleus</location>
    </subcellularLocation>
</comment>
<dbReference type="GO" id="GO:0005634">
    <property type="term" value="C:nucleus"/>
    <property type="evidence" value="ECO:0007669"/>
    <property type="project" value="UniProtKB-SubCell"/>
</dbReference>
<evidence type="ECO:0000313" key="11">
    <source>
        <dbReference type="EMBL" id="CAH2262980.1"/>
    </source>
</evidence>
<feature type="domain" description="C2H2-type" evidence="9">
    <location>
        <begin position="253"/>
        <end position="280"/>
    </location>
</feature>
<dbReference type="PROSITE" id="PS51915">
    <property type="entry name" value="ZAD"/>
    <property type="match status" value="1"/>
</dbReference>
<dbReference type="Pfam" id="PF00096">
    <property type="entry name" value="zf-C2H2"/>
    <property type="match status" value="3"/>
</dbReference>
<dbReference type="PANTHER" id="PTHR24394">
    <property type="entry name" value="ZINC FINGER PROTEIN"/>
    <property type="match status" value="1"/>
</dbReference>
<evidence type="ECO:0000313" key="12">
    <source>
        <dbReference type="Proteomes" id="UP000838756"/>
    </source>
</evidence>
<evidence type="ECO:0000259" key="9">
    <source>
        <dbReference type="PROSITE" id="PS50157"/>
    </source>
</evidence>
<dbReference type="GO" id="GO:0000981">
    <property type="term" value="F:DNA-binding transcription factor activity, RNA polymerase II-specific"/>
    <property type="evidence" value="ECO:0007669"/>
    <property type="project" value="TreeGrafter"/>
</dbReference>
<dbReference type="Proteomes" id="UP000838756">
    <property type="component" value="Unassembled WGS sequence"/>
</dbReference>
<dbReference type="Gene3D" id="3.40.1800.20">
    <property type="match status" value="1"/>
</dbReference>
<dbReference type="PROSITE" id="PS50157">
    <property type="entry name" value="ZINC_FINGER_C2H2_2"/>
    <property type="match status" value="5"/>
</dbReference>
<feature type="domain" description="C2H2-type" evidence="9">
    <location>
        <begin position="282"/>
        <end position="309"/>
    </location>
</feature>
<dbReference type="FunFam" id="3.30.160.60:FF:000744">
    <property type="entry name" value="zinc finger E-box-binding homeobox 1"/>
    <property type="match status" value="1"/>
</dbReference>
<evidence type="ECO:0000256" key="7">
    <source>
        <dbReference type="PROSITE-ProRule" id="PRU00042"/>
    </source>
</evidence>
<dbReference type="OrthoDB" id="8113227at2759"/>
<accession>A0A8S4SEA9</accession>
<dbReference type="SUPFAM" id="SSF57716">
    <property type="entry name" value="Glucocorticoid receptor-like (DNA-binding domain)"/>
    <property type="match status" value="1"/>
</dbReference>
<dbReference type="Pfam" id="PF07776">
    <property type="entry name" value="zf-AD"/>
    <property type="match status" value="1"/>
</dbReference>
<dbReference type="PROSITE" id="PS00028">
    <property type="entry name" value="ZINC_FINGER_C2H2_1"/>
    <property type="match status" value="5"/>
</dbReference>
<feature type="domain" description="C2H2-type" evidence="9">
    <location>
        <begin position="225"/>
        <end position="253"/>
    </location>
</feature>
<evidence type="ECO:0000259" key="10">
    <source>
        <dbReference type="PROSITE" id="PS51915"/>
    </source>
</evidence>
<keyword evidence="2 8" id="KW-0479">Metal-binding</keyword>
<dbReference type="SMART" id="SM00355">
    <property type="entry name" value="ZnF_C2H2"/>
    <property type="match status" value="5"/>
</dbReference>
<dbReference type="Pfam" id="PF13912">
    <property type="entry name" value="zf-C2H2_6"/>
    <property type="match status" value="1"/>
</dbReference>
<feature type="binding site" evidence="8">
    <location>
        <position position="53"/>
    </location>
    <ligand>
        <name>Zn(2+)</name>
        <dbReference type="ChEBI" id="CHEBI:29105"/>
    </ligand>
</feature>
<reference evidence="11" key="1">
    <citation type="submission" date="2022-03" db="EMBL/GenBank/DDBJ databases">
        <authorList>
            <person name="Lindestad O."/>
        </authorList>
    </citation>
    <scope>NUCLEOTIDE SEQUENCE</scope>
</reference>
<dbReference type="SUPFAM" id="SSF57667">
    <property type="entry name" value="beta-beta-alpha zinc fingers"/>
    <property type="match status" value="3"/>
</dbReference>
<keyword evidence="6" id="KW-0539">Nucleus</keyword>
<keyword evidence="3" id="KW-0677">Repeat</keyword>
<dbReference type="PANTHER" id="PTHR24394:SF29">
    <property type="entry name" value="MYONEURIN"/>
    <property type="match status" value="1"/>
</dbReference>
<sequence length="372" mass="43579">MPGNRKICRACLVAIDTFKYYLFDNVSPDVYWFCTNIEVLKDENLPKSICNTCFDLITKFSEFKKTCLQSQNHLLNYYSVIPENKKLDWLNNEPSAINTQKDVLIKFEEEYKNVTVKDEVEYNDDFTTVEIPIELDDKIKKKKTHKSVQVKGAKGKRKLKSERFEARKLARNTKIVSLKCAPCNKTFATLGYCHFKCAKPSPYTNIAYAWWAHLETHKENRERHYACEHCEKKFYTKRILLSHVHRCHTGKQYICQICSYPFTDKYNLAQHLLNHDGKGRAYKCDVCNKSYTSKSALMEHQRSHSGERPFVCKYCSKSFISKKRLTEHHRTHTGEKPHKCPVCQHGFAQRGTMNRHMKVHDRTVPIINSSMP</sequence>
<feature type="domain" description="ZAD" evidence="10">
    <location>
        <begin position="6"/>
        <end position="77"/>
    </location>
</feature>
<keyword evidence="5 8" id="KW-0862">Zinc</keyword>
<feature type="binding site" evidence="8">
    <location>
        <position position="8"/>
    </location>
    <ligand>
        <name>Zn(2+)</name>
        <dbReference type="ChEBI" id="CHEBI:29105"/>
    </ligand>
</feature>
<dbReference type="FunFam" id="3.30.160.60:FF:002343">
    <property type="entry name" value="Zinc finger protein 33A"/>
    <property type="match status" value="1"/>
</dbReference>
<keyword evidence="4 7" id="KW-0863">Zinc-finger</keyword>